<evidence type="ECO:0000256" key="1">
    <source>
        <dbReference type="SAM" id="Phobius"/>
    </source>
</evidence>
<feature type="transmembrane region" description="Helical" evidence="1">
    <location>
        <begin position="294"/>
        <end position="316"/>
    </location>
</feature>
<keyword evidence="3" id="KW-1185">Reference proteome</keyword>
<gene>
    <name evidence="2" type="ORF">Taro_053859</name>
</gene>
<dbReference type="EMBL" id="NMUH01010237">
    <property type="protein sequence ID" value="MQM20831.1"/>
    <property type="molecule type" value="Genomic_DNA"/>
</dbReference>
<accession>A0A843XNV7</accession>
<organism evidence="2 3">
    <name type="scientific">Colocasia esculenta</name>
    <name type="common">Wild taro</name>
    <name type="synonym">Arum esculentum</name>
    <dbReference type="NCBI Taxonomy" id="4460"/>
    <lineage>
        <taxon>Eukaryota</taxon>
        <taxon>Viridiplantae</taxon>
        <taxon>Streptophyta</taxon>
        <taxon>Embryophyta</taxon>
        <taxon>Tracheophyta</taxon>
        <taxon>Spermatophyta</taxon>
        <taxon>Magnoliopsida</taxon>
        <taxon>Liliopsida</taxon>
        <taxon>Araceae</taxon>
        <taxon>Aroideae</taxon>
        <taxon>Colocasieae</taxon>
        <taxon>Colocasia</taxon>
    </lineage>
</organism>
<comment type="caution">
    <text evidence="2">The sequence shown here is derived from an EMBL/GenBank/DDBJ whole genome shotgun (WGS) entry which is preliminary data.</text>
</comment>
<name>A0A843XNV7_COLES</name>
<sequence length="394" mass="44064">MCANPCQHRPLADANSGTDVNFDQRQSEHWTRMPTPPVTQAREHLLSSVKLHHCCCLIMHATVWKYISSTSFLRCLRGIDDTAAALSWSSYALLGGKPINLCLSSFSSVVADTCVAMDEWVQHPREHTALDDILPCVDASTANESLYRSKEVSFQLVKVVNEYIANISNGNFPSFIPAYYNQSGPLVPVLCNPFASDLTDRQCADGEVHFSNASQVWEGYLCNVSTTSGREICNTVGRITPSTYKQMTAAANISYGSYHYGPFLAELQDCTFVRDTFAAISSQDCPGLRLHSKWIYIGLVMVSGAVMLSLIFWVIYTRERRHRKYNKQFLVGSSQVPPVQEKGYRAELEPDDVHSRTYKPELLVAIGSRCRSLDKRKRKYSVAEVASTFNQKGV</sequence>
<protein>
    <submittedName>
        <fullName evidence="2">Uncharacterized protein</fullName>
    </submittedName>
</protein>
<keyword evidence="1" id="KW-0812">Transmembrane</keyword>
<dbReference type="PANTHER" id="PTHR31414:SF15">
    <property type="entry name" value="PLASMA MEMBRANE FUSION PROTEIN"/>
    <property type="match status" value="1"/>
</dbReference>
<evidence type="ECO:0000313" key="3">
    <source>
        <dbReference type="Proteomes" id="UP000652761"/>
    </source>
</evidence>
<proteinExistence type="predicted"/>
<keyword evidence="1" id="KW-0472">Membrane</keyword>
<dbReference type="InterPro" id="IPR040283">
    <property type="entry name" value="DDB_G0292058-like"/>
</dbReference>
<dbReference type="PANTHER" id="PTHR31414">
    <property type="entry name" value="TRANSMEMBRANE PROTEIN DDB_G0292058"/>
    <property type="match status" value="1"/>
</dbReference>
<reference evidence="2" key="1">
    <citation type="submission" date="2017-07" db="EMBL/GenBank/DDBJ databases">
        <title>Taro Niue Genome Assembly and Annotation.</title>
        <authorList>
            <person name="Atibalentja N."/>
            <person name="Keating K."/>
            <person name="Fields C.J."/>
        </authorList>
    </citation>
    <scope>NUCLEOTIDE SEQUENCE</scope>
    <source>
        <strain evidence="2">Niue_2</strain>
        <tissue evidence="2">Leaf</tissue>
    </source>
</reference>
<keyword evidence="1" id="KW-1133">Transmembrane helix</keyword>
<evidence type="ECO:0000313" key="2">
    <source>
        <dbReference type="EMBL" id="MQM20831.1"/>
    </source>
</evidence>
<dbReference type="AlphaFoldDB" id="A0A843XNV7"/>
<dbReference type="GO" id="GO:0005886">
    <property type="term" value="C:plasma membrane"/>
    <property type="evidence" value="ECO:0007669"/>
    <property type="project" value="TreeGrafter"/>
</dbReference>
<dbReference type="OrthoDB" id="1937321at2759"/>
<dbReference type="Proteomes" id="UP000652761">
    <property type="component" value="Unassembled WGS sequence"/>
</dbReference>
<dbReference type="GO" id="GO:0009506">
    <property type="term" value="C:plasmodesma"/>
    <property type="evidence" value="ECO:0007669"/>
    <property type="project" value="TreeGrafter"/>
</dbReference>